<comment type="caution">
    <text evidence="1">The sequence shown here is derived from an EMBL/GenBank/DDBJ whole genome shotgun (WGS) entry which is preliminary data.</text>
</comment>
<keyword evidence="2" id="KW-1185">Reference proteome</keyword>
<dbReference type="Proteomes" id="UP001056120">
    <property type="component" value="Linkage Group LG16"/>
</dbReference>
<name>A0ACB9FTT1_9ASTR</name>
<organism evidence="1 2">
    <name type="scientific">Smallanthus sonchifolius</name>
    <dbReference type="NCBI Taxonomy" id="185202"/>
    <lineage>
        <taxon>Eukaryota</taxon>
        <taxon>Viridiplantae</taxon>
        <taxon>Streptophyta</taxon>
        <taxon>Embryophyta</taxon>
        <taxon>Tracheophyta</taxon>
        <taxon>Spermatophyta</taxon>
        <taxon>Magnoliopsida</taxon>
        <taxon>eudicotyledons</taxon>
        <taxon>Gunneridae</taxon>
        <taxon>Pentapetalae</taxon>
        <taxon>asterids</taxon>
        <taxon>campanulids</taxon>
        <taxon>Asterales</taxon>
        <taxon>Asteraceae</taxon>
        <taxon>Asteroideae</taxon>
        <taxon>Heliantheae alliance</taxon>
        <taxon>Millerieae</taxon>
        <taxon>Smallanthus</taxon>
    </lineage>
</organism>
<protein>
    <submittedName>
        <fullName evidence="1">Uncharacterized protein</fullName>
    </submittedName>
</protein>
<gene>
    <name evidence="1" type="ORF">L1987_48782</name>
</gene>
<dbReference type="EMBL" id="CM042033">
    <property type="protein sequence ID" value="KAI3774235.1"/>
    <property type="molecule type" value="Genomic_DNA"/>
</dbReference>
<accession>A0ACB9FTT1</accession>
<reference evidence="2" key="1">
    <citation type="journal article" date="2022" name="Mol. Ecol. Resour.">
        <title>The genomes of chicory, endive, great burdock and yacon provide insights into Asteraceae palaeo-polyploidization history and plant inulin production.</title>
        <authorList>
            <person name="Fan W."/>
            <person name="Wang S."/>
            <person name="Wang H."/>
            <person name="Wang A."/>
            <person name="Jiang F."/>
            <person name="Liu H."/>
            <person name="Zhao H."/>
            <person name="Xu D."/>
            <person name="Zhang Y."/>
        </authorList>
    </citation>
    <scope>NUCLEOTIDE SEQUENCE [LARGE SCALE GENOMIC DNA]</scope>
    <source>
        <strain evidence="2">cv. Yunnan</strain>
    </source>
</reference>
<reference evidence="1 2" key="2">
    <citation type="journal article" date="2022" name="Mol. Ecol. Resour.">
        <title>The genomes of chicory, endive, great burdock and yacon provide insights into Asteraceae paleo-polyploidization history and plant inulin production.</title>
        <authorList>
            <person name="Fan W."/>
            <person name="Wang S."/>
            <person name="Wang H."/>
            <person name="Wang A."/>
            <person name="Jiang F."/>
            <person name="Liu H."/>
            <person name="Zhao H."/>
            <person name="Xu D."/>
            <person name="Zhang Y."/>
        </authorList>
    </citation>
    <scope>NUCLEOTIDE SEQUENCE [LARGE SCALE GENOMIC DNA]</scope>
    <source>
        <strain evidence="2">cv. Yunnan</strain>
        <tissue evidence="1">Leaves</tissue>
    </source>
</reference>
<sequence length="518" mass="58105">MAGSSPPSSNKPHSPVPTKPPKSKFILTRYFFSKSLIIILVLLVFFFFPSQVPEMFKETTIVTKLWELIYLLVIGIAACYGLFSRKIDSVHSSDESSVHADDTYLSGISHISSIFEDGVQNSYGFEEKSLFEGFKGSGSRFSGIGDGFGKKMNQCFVGESLVVINDESYVLEQLGRQNKPNLGSKSLDSGAGKSVVVEDSSSSGWEWDDAENGKFRGVMPVKLEEKFKETDTDSDTDIESRTPLSWRSKSMRLEKREDPFATEANEASHFRPLSVGDHNFKGLKSQSVRSGMPSKINNLSEQEEFKGVEPNNRYKKRYLNNETSFMESRRQESSIGSFSEMNNHSTEVLRDFNGTLEGSFEEIMKDFGKIKGDDGTFDSRNNAQFVRSKSQSSSIGASSERNMETFKNMLRKEEKADISNSIPKPATFANTYRKGKSVRTNRSKEQVLESNVKKSQTDDKVETMSKPVIDAVNVKADELSDAEPHSGEVDRKAEEFIAKFREQIRLQKVASARKLNLL</sequence>
<evidence type="ECO:0000313" key="1">
    <source>
        <dbReference type="EMBL" id="KAI3774235.1"/>
    </source>
</evidence>
<proteinExistence type="predicted"/>
<evidence type="ECO:0000313" key="2">
    <source>
        <dbReference type="Proteomes" id="UP001056120"/>
    </source>
</evidence>